<accession>A0A4Y2PK31</accession>
<dbReference type="AlphaFoldDB" id="A0A4Y2PK31"/>
<reference evidence="1 2" key="1">
    <citation type="journal article" date="2019" name="Sci. Rep.">
        <title>Orb-weaving spider Araneus ventricosus genome elucidates the spidroin gene catalogue.</title>
        <authorList>
            <person name="Kono N."/>
            <person name="Nakamura H."/>
            <person name="Ohtoshi R."/>
            <person name="Moran D.A.P."/>
            <person name="Shinohara A."/>
            <person name="Yoshida Y."/>
            <person name="Fujiwara M."/>
            <person name="Mori M."/>
            <person name="Tomita M."/>
            <person name="Arakawa K."/>
        </authorList>
    </citation>
    <scope>NUCLEOTIDE SEQUENCE [LARGE SCALE GENOMIC DNA]</scope>
</reference>
<evidence type="ECO:0000313" key="2">
    <source>
        <dbReference type="Proteomes" id="UP000499080"/>
    </source>
</evidence>
<sequence length="102" mass="11198">MRRNRGPRRWATGPYSTTFSGLKTIDENGAFGGSHKYASVVLGIRCLPSKYQRTSSTDLATEGLHPCFNHRRSSSCWGSLPQQLGPLHCIHLGKRALAAAWG</sequence>
<dbReference type="EMBL" id="BGPR01011647">
    <property type="protein sequence ID" value="GBN52335.1"/>
    <property type="molecule type" value="Genomic_DNA"/>
</dbReference>
<dbReference type="Proteomes" id="UP000499080">
    <property type="component" value="Unassembled WGS sequence"/>
</dbReference>
<evidence type="ECO:0000313" key="1">
    <source>
        <dbReference type="EMBL" id="GBN52335.1"/>
    </source>
</evidence>
<organism evidence="1 2">
    <name type="scientific">Araneus ventricosus</name>
    <name type="common">Orbweaver spider</name>
    <name type="synonym">Epeira ventricosa</name>
    <dbReference type="NCBI Taxonomy" id="182803"/>
    <lineage>
        <taxon>Eukaryota</taxon>
        <taxon>Metazoa</taxon>
        <taxon>Ecdysozoa</taxon>
        <taxon>Arthropoda</taxon>
        <taxon>Chelicerata</taxon>
        <taxon>Arachnida</taxon>
        <taxon>Araneae</taxon>
        <taxon>Araneomorphae</taxon>
        <taxon>Entelegynae</taxon>
        <taxon>Araneoidea</taxon>
        <taxon>Araneidae</taxon>
        <taxon>Araneus</taxon>
    </lineage>
</organism>
<protein>
    <submittedName>
        <fullName evidence="1">Uncharacterized protein</fullName>
    </submittedName>
</protein>
<gene>
    <name evidence="1" type="ORF">AVEN_173245_1</name>
</gene>
<keyword evidence="2" id="KW-1185">Reference proteome</keyword>
<name>A0A4Y2PK31_ARAVE</name>
<proteinExistence type="predicted"/>
<comment type="caution">
    <text evidence="1">The sequence shown here is derived from an EMBL/GenBank/DDBJ whole genome shotgun (WGS) entry which is preliminary data.</text>
</comment>